<dbReference type="SUPFAM" id="SSF52317">
    <property type="entry name" value="Class I glutamine amidotransferase-like"/>
    <property type="match status" value="1"/>
</dbReference>
<organism evidence="5 6">
    <name type="scientific">Kwoniella newhampshirensis</name>
    <dbReference type="NCBI Taxonomy" id="1651941"/>
    <lineage>
        <taxon>Eukaryota</taxon>
        <taxon>Fungi</taxon>
        <taxon>Dikarya</taxon>
        <taxon>Basidiomycota</taxon>
        <taxon>Agaricomycotina</taxon>
        <taxon>Tremellomycetes</taxon>
        <taxon>Tremellales</taxon>
        <taxon>Cryptococcaceae</taxon>
        <taxon>Kwoniella</taxon>
    </lineage>
</organism>
<dbReference type="PANTHER" id="PTHR40469:SF2">
    <property type="entry name" value="GALACTOSE-BINDING DOMAIN-LIKE SUPERFAMILY PROTEIN"/>
    <property type="match status" value="1"/>
</dbReference>
<protein>
    <recommendedName>
        <fullName evidence="4">ThuA-like domain-containing protein</fullName>
    </recommendedName>
</protein>
<evidence type="ECO:0000313" key="5">
    <source>
        <dbReference type="EMBL" id="KAK8853227.1"/>
    </source>
</evidence>
<feature type="region of interest" description="Disordered" evidence="1">
    <location>
        <begin position="291"/>
        <end position="326"/>
    </location>
</feature>
<keyword evidence="2" id="KW-0812">Transmembrane</keyword>
<accession>A0AAW0YL08</accession>
<keyword evidence="2" id="KW-0472">Membrane</keyword>
<dbReference type="Proteomes" id="UP001388673">
    <property type="component" value="Unassembled WGS sequence"/>
</dbReference>
<dbReference type="AlphaFoldDB" id="A0AAW0YL08"/>
<evidence type="ECO:0000313" key="6">
    <source>
        <dbReference type="Proteomes" id="UP001388673"/>
    </source>
</evidence>
<comment type="caution">
    <text evidence="5">The sequence shown here is derived from an EMBL/GenBank/DDBJ whole genome shotgun (WGS) entry which is preliminary data.</text>
</comment>
<dbReference type="RefSeq" id="XP_066802413.1">
    <property type="nucleotide sequence ID" value="XM_066947034.1"/>
</dbReference>
<dbReference type="Pfam" id="PF06283">
    <property type="entry name" value="ThuA"/>
    <property type="match status" value="1"/>
</dbReference>
<dbReference type="Gene3D" id="3.40.50.880">
    <property type="match status" value="1"/>
</dbReference>
<feature type="signal peptide" evidence="3">
    <location>
        <begin position="1"/>
        <end position="17"/>
    </location>
</feature>
<dbReference type="InterPro" id="IPR029062">
    <property type="entry name" value="Class_I_gatase-like"/>
</dbReference>
<gene>
    <name evidence="5" type="ORF">IAR55_003929</name>
</gene>
<dbReference type="PANTHER" id="PTHR40469">
    <property type="entry name" value="SECRETED GLYCOSYL HYDROLASE"/>
    <property type="match status" value="1"/>
</dbReference>
<dbReference type="InterPro" id="IPR029010">
    <property type="entry name" value="ThuA-like"/>
</dbReference>
<reference evidence="5 6" key="1">
    <citation type="journal article" date="2024" name="bioRxiv">
        <title>Comparative genomics of Cryptococcus and Kwoniella reveals pathogenesis evolution and contrasting karyotype dynamics via intercentromeric recombination or chromosome fusion.</title>
        <authorList>
            <person name="Coelho M.A."/>
            <person name="David-Palma M."/>
            <person name="Shea T."/>
            <person name="Bowers K."/>
            <person name="McGinley-Smith S."/>
            <person name="Mohammad A.W."/>
            <person name="Gnirke A."/>
            <person name="Yurkov A.M."/>
            <person name="Nowrousian M."/>
            <person name="Sun S."/>
            <person name="Cuomo C.A."/>
            <person name="Heitman J."/>
        </authorList>
    </citation>
    <scope>NUCLEOTIDE SEQUENCE [LARGE SCALE GENOMIC DNA]</scope>
    <source>
        <strain evidence="5 6">CBS 13917</strain>
    </source>
</reference>
<evidence type="ECO:0000256" key="1">
    <source>
        <dbReference type="SAM" id="MobiDB-lite"/>
    </source>
</evidence>
<feature type="chain" id="PRO_5043878201" description="ThuA-like domain-containing protein" evidence="3">
    <location>
        <begin position="18"/>
        <end position="375"/>
    </location>
</feature>
<keyword evidence="2" id="KW-1133">Transmembrane helix</keyword>
<evidence type="ECO:0000256" key="3">
    <source>
        <dbReference type="SAM" id="SignalP"/>
    </source>
</evidence>
<evidence type="ECO:0000256" key="2">
    <source>
        <dbReference type="SAM" id="Phobius"/>
    </source>
</evidence>
<dbReference type="KEGG" id="kne:92181187"/>
<proteinExistence type="predicted"/>
<evidence type="ECO:0000259" key="4">
    <source>
        <dbReference type="Pfam" id="PF06283"/>
    </source>
</evidence>
<dbReference type="EMBL" id="JBCAWK010000007">
    <property type="protein sequence ID" value="KAK8853227.1"/>
    <property type="molecule type" value="Genomic_DNA"/>
</dbReference>
<keyword evidence="3" id="KW-0732">Signal</keyword>
<name>A0AAW0YL08_9TREE</name>
<sequence>MLSFLALPLLLLPLTSAHVLPISRGNSSPFPPRPPSSKNAPKVLVYTYTADFHHDSIPFAIQALKDHGLDWKIDFTFSENMKDFTDDNLKNYDSLMFVSATGDALDAGGQAAFQKYIESGGNFMGVHAAAACLFNDAVYGETLGAAFDYHPSQPLDATFVKTNISHPATKNVPDGWRYTEEIYHFGMNPQDNGATIILGVDESSYKNDGVGSGYQTPAGQNPPMAWYMDPPKTSTPYLQGVSKGGRTFYTGLGHTNAVWSDNIFMDHIMNGLVWTLDGASTLAYGVGAVGNSQASPPPPATSSSTYNHGDHGAAIVSTSTASSGPVRGSATEIAQKAESTKSGAARMRQVGLAGVAGTVVVVGYVAGTVALIGAM</sequence>
<feature type="domain" description="ThuA-like" evidence="4">
    <location>
        <begin position="42"/>
        <end position="275"/>
    </location>
</feature>
<keyword evidence="6" id="KW-1185">Reference proteome</keyword>
<dbReference type="GeneID" id="92181187"/>
<feature type="transmembrane region" description="Helical" evidence="2">
    <location>
        <begin position="350"/>
        <end position="374"/>
    </location>
</feature>